<comment type="similarity">
    <text evidence="2">Belongs to the TmcAL family.</text>
</comment>
<dbReference type="EC" id="6.3.4.-" evidence="2"/>
<evidence type="ECO:0000313" key="3">
    <source>
        <dbReference type="EMBL" id="CDL90132.1"/>
    </source>
</evidence>
<feature type="binding site" evidence="2">
    <location>
        <begin position="7"/>
        <end position="20"/>
    </location>
    <ligand>
        <name>ATP</name>
        <dbReference type="ChEBI" id="CHEBI:30616"/>
    </ligand>
</feature>
<dbReference type="Proteomes" id="UP000019482">
    <property type="component" value="Unassembled WGS sequence"/>
</dbReference>
<keyword evidence="2" id="KW-0963">Cytoplasm</keyword>
<dbReference type="GO" id="GO:0006400">
    <property type="term" value="P:tRNA modification"/>
    <property type="evidence" value="ECO:0007669"/>
    <property type="project" value="UniProtKB-UniRule"/>
</dbReference>
<keyword evidence="2" id="KW-0820">tRNA-binding</keyword>
<dbReference type="GO" id="GO:0005524">
    <property type="term" value="F:ATP binding"/>
    <property type="evidence" value="ECO:0007669"/>
    <property type="project" value="UniProtKB-KW"/>
</dbReference>
<comment type="caution">
    <text evidence="2">Lacks conserved residue(s) required for the propagation of feature annotation.</text>
</comment>
<feature type="binding site" evidence="2">
    <location>
        <position position="196"/>
    </location>
    <ligand>
        <name>ATP</name>
        <dbReference type="ChEBI" id="CHEBI:30616"/>
    </ligand>
</feature>
<proteinExistence type="inferred from homology"/>
<comment type="caution">
    <text evidence="3">The sequence shown here is derived from an EMBL/GenBank/DDBJ whole genome shotgun (WGS) entry which is preliminary data.</text>
</comment>
<reference evidence="3 4" key="1">
    <citation type="journal article" date="2015" name="Genome Announc.">
        <title>Draft Genome Sequence of Clostridium tyrobutyricum Strain DIVETGP, Isolated from Cow's Milk for Grana Padano Production.</title>
        <authorList>
            <person name="Soggiu A."/>
            <person name="Piras C."/>
            <person name="Gaiarsa S."/>
            <person name="Sassera D."/>
            <person name="Roncada P."/>
            <person name="Bendixen E."/>
            <person name="Brasca M."/>
            <person name="Bonizzi L."/>
        </authorList>
    </citation>
    <scope>NUCLEOTIDE SEQUENCE [LARGE SCALE GENOMIC DNA]</scope>
    <source>
        <strain evidence="3 4">DIVETGP</strain>
    </source>
</reference>
<dbReference type="GO" id="GO:0016879">
    <property type="term" value="F:ligase activity, forming carbon-nitrogen bonds"/>
    <property type="evidence" value="ECO:0007669"/>
    <property type="project" value="UniProtKB-UniRule"/>
</dbReference>
<dbReference type="PANTHER" id="PTHR37825">
    <property type="entry name" value="TRNA(MET) CYTIDINE ACETATE LIGASE"/>
    <property type="match status" value="1"/>
</dbReference>
<dbReference type="RefSeq" id="WP_017750650.1">
    <property type="nucleotide sequence ID" value="NZ_CBXI010000003.1"/>
</dbReference>
<dbReference type="EMBL" id="CBXI010000003">
    <property type="protein sequence ID" value="CDL90132.1"/>
    <property type="molecule type" value="Genomic_DNA"/>
</dbReference>
<dbReference type="GO" id="GO:0005737">
    <property type="term" value="C:cytoplasm"/>
    <property type="evidence" value="ECO:0007669"/>
    <property type="project" value="UniProtKB-SubCell"/>
</dbReference>
<comment type="subcellular location">
    <subcellularLocation>
        <location evidence="2">Cytoplasm</location>
    </subcellularLocation>
</comment>
<feature type="binding site" evidence="2">
    <location>
        <position position="102"/>
    </location>
    <ligand>
        <name>ATP</name>
        <dbReference type="ChEBI" id="CHEBI:30616"/>
    </ligand>
</feature>
<sequence length="411" mass="47255">MKITGIIAEYNPFHCGHAYHIQNTRKITNCQAIIAIISGNFVQRGLPSIIDKWNKTEIALLNGVDLVLELPTLYSVSSAEFFSFGAVSLMENLGVVDTICFGSECDDISLLNSISEILYDEPPELKNYLKAELLKGNSYAEARSNSIIKFLKDRYKNISSLEFKSILSSSNNILALEYLKSLKKLNSNINALSIKRKGENYNSNKLQNNFSSASAIRTFLKHNRDLSHIRETVPPETYDILCRLCRQNYNFDMENLMVPYLKYRCFLQKKSILNIPEVSEGIENRIFRALESNSDYNEIIKCAKTKRYAYTRISRILCQFFLGFDEFETDIMRRQKCPYTRVLGFNETGMRILKSIKKNSSIPVYTKFPKKLDDFLSIDLNSTKAYSLLNTFVKFNSDYKKSPIIFKGNTF</sequence>
<keyword evidence="2" id="KW-0436">Ligase</keyword>
<dbReference type="NCBIfam" id="NF010191">
    <property type="entry name" value="PRK13670.1"/>
    <property type="match status" value="1"/>
</dbReference>
<dbReference type="HAMAP" id="MF_01539">
    <property type="entry name" value="TmcAL"/>
    <property type="match status" value="1"/>
</dbReference>
<keyword evidence="1 2" id="KW-0819">tRNA processing</keyword>
<organism evidence="3 4">
    <name type="scientific">Clostridium tyrobutyricum DIVETGP</name>
    <dbReference type="NCBI Taxonomy" id="1408889"/>
    <lineage>
        <taxon>Bacteria</taxon>
        <taxon>Bacillati</taxon>
        <taxon>Bacillota</taxon>
        <taxon>Clostridia</taxon>
        <taxon>Eubacteriales</taxon>
        <taxon>Clostridiaceae</taxon>
        <taxon>Clostridium</taxon>
    </lineage>
</organism>
<dbReference type="GO" id="GO:0000049">
    <property type="term" value="F:tRNA binding"/>
    <property type="evidence" value="ECO:0007669"/>
    <property type="project" value="UniProtKB-KW"/>
</dbReference>
<comment type="catalytic activity">
    <reaction evidence="2">
        <text>cytidine(34) in elongator tRNA(Met) + acetate + ATP = N(4)-acetylcytidine(34) in elongator tRNA(Met) + AMP + diphosphate</text>
        <dbReference type="Rhea" id="RHEA:58144"/>
        <dbReference type="Rhea" id="RHEA-COMP:10693"/>
        <dbReference type="Rhea" id="RHEA-COMP:10694"/>
        <dbReference type="ChEBI" id="CHEBI:30089"/>
        <dbReference type="ChEBI" id="CHEBI:30616"/>
        <dbReference type="ChEBI" id="CHEBI:33019"/>
        <dbReference type="ChEBI" id="CHEBI:74900"/>
        <dbReference type="ChEBI" id="CHEBI:82748"/>
        <dbReference type="ChEBI" id="CHEBI:456215"/>
    </reaction>
</comment>
<keyword evidence="2" id="KW-0067">ATP-binding</keyword>
<dbReference type="Gene3D" id="3.40.50.620">
    <property type="entry name" value="HUPs"/>
    <property type="match status" value="1"/>
</dbReference>
<name>W6NDR5_CLOTY</name>
<gene>
    <name evidence="2" type="primary">tmcAL</name>
    <name evidence="3" type="ORF">CTDIVETGP_0202</name>
</gene>
<dbReference type="InterPro" id="IPR008513">
    <property type="entry name" value="tRNA(Met)_cyd_acetate_ligase"/>
</dbReference>
<keyword evidence="2" id="KW-0694">RNA-binding</keyword>
<dbReference type="GeneID" id="29418222"/>
<evidence type="ECO:0000256" key="2">
    <source>
        <dbReference type="HAMAP-Rule" id="MF_01539"/>
    </source>
</evidence>
<dbReference type="InterPro" id="IPR014729">
    <property type="entry name" value="Rossmann-like_a/b/a_fold"/>
</dbReference>
<feature type="binding site" evidence="2">
    <location>
        <position position="171"/>
    </location>
    <ligand>
        <name>ATP</name>
        <dbReference type="ChEBI" id="CHEBI:30616"/>
    </ligand>
</feature>
<dbReference type="Pfam" id="PF05636">
    <property type="entry name" value="HIGH_NTase1"/>
    <property type="match status" value="1"/>
</dbReference>
<evidence type="ECO:0000256" key="1">
    <source>
        <dbReference type="ARBA" id="ARBA00022694"/>
    </source>
</evidence>
<comment type="function">
    <text evidence="2">Catalyzes the formation of N(4)-acetylcytidine (ac(4)C) at the wobble position of elongator tRNA(Met), using acetate and ATP as substrates. First activates an acetate ion to form acetyladenylate (Ac-AMP) and then transfers the acetyl group to tRNA to form ac(4)C34.</text>
</comment>
<keyword evidence="4" id="KW-1185">Reference proteome</keyword>
<accession>W6NDR5</accession>
<dbReference type="SUPFAM" id="SSF52374">
    <property type="entry name" value="Nucleotidylyl transferase"/>
    <property type="match status" value="1"/>
</dbReference>
<dbReference type="AlphaFoldDB" id="W6NDR5"/>
<dbReference type="PANTHER" id="PTHR37825:SF1">
    <property type="entry name" value="TRNA(MET) CYTIDINE ACETATE LIGASE"/>
    <property type="match status" value="1"/>
</dbReference>
<keyword evidence="2" id="KW-0547">Nucleotide-binding</keyword>
<protein>
    <recommendedName>
        <fullName evidence="2">tRNA(Met) cytidine acetate ligase</fullName>
        <ecNumber evidence="2">6.3.4.-</ecNumber>
    </recommendedName>
</protein>
<dbReference type="OrthoDB" id="9769796at2"/>
<evidence type="ECO:0000313" key="4">
    <source>
        <dbReference type="Proteomes" id="UP000019482"/>
    </source>
</evidence>